<evidence type="ECO:0000313" key="2">
    <source>
        <dbReference type="EMBL" id="GGA97597.1"/>
    </source>
</evidence>
<organism evidence="2 3">
    <name type="scientific">Brucella endophytica</name>
    <dbReference type="NCBI Taxonomy" id="1963359"/>
    <lineage>
        <taxon>Bacteria</taxon>
        <taxon>Pseudomonadati</taxon>
        <taxon>Pseudomonadota</taxon>
        <taxon>Alphaproteobacteria</taxon>
        <taxon>Hyphomicrobiales</taxon>
        <taxon>Brucellaceae</taxon>
        <taxon>Brucella/Ochrobactrum group</taxon>
        <taxon>Brucella</taxon>
    </lineage>
</organism>
<dbReference type="InterPro" id="IPR027417">
    <property type="entry name" value="P-loop_NTPase"/>
</dbReference>
<protein>
    <submittedName>
        <fullName evidence="2">ATPase</fullName>
    </submittedName>
</protein>
<accession>A0A916WG41</accession>
<dbReference type="AlphaFoldDB" id="A0A916WG41"/>
<dbReference type="SUPFAM" id="SSF52540">
    <property type="entry name" value="P-loop containing nucleoside triphosphate hydrolases"/>
    <property type="match status" value="1"/>
</dbReference>
<evidence type="ECO:0000313" key="3">
    <source>
        <dbReference type="Proteomes" id="UP000646478"/>
    </source>
</evidence>
<proteinExistence type="predicted"/>
<keyword evidence="3" id="KW-1185">Reference proteome</keyword>
<dbReference type="RefSeq" id="WP_188824737.1">
    <property type="nucleotide sequence ID" value="NZ_BMHH01000010.1"/>
</dbReference>
<comment type="caution">
    <text evidence="2">The sequence shown here is derived from an EMBL/GenBank/DDBJ whole genome shotgun (WGS) entry which is preliminary data.</text>
</comment>
<dbReference type="EMBL" id="BMHH01000010">
    <property type="protein sequence ID" value="GGA97597.1"/>
    <property type="molecule type" value="Genomic_DNA"/>
</dbReference>
<name>A0A916WG41_9HYPH</name>
<dbReference type="InterPro" id="IPR038727">
    <property type="entry name" value="NadR/Ttd14_AAA_dom"/>
</dbReference>
<feature type="domain" description="NadR/Ttd14 AAA" evidence="1">
    <location>
        <begin position="9"/>
        <end position="172"/>
    </location>
</feature>
<evidence type="ECO:0000259" key="1">
    <source>
        <dbReference type="Pfam" id="PF13521"/>
    </source>
</evidence>
<reference evidence="2" key="1">
    <citation type="journal article" date="2014" name="Int. J. Syst. Evol. Microbiol.">
        <title>Complete genome sequence of Corynebacterium casei LMG S-19264T (=DSM 44701T), isolated from a smear-ripened cheese.</title>
        <authorList>
            <consortium name="US DOE Joint Genome Institute (JGI-PGF)"/>
            <person name="Walter F."/>
            <person name="Albersmeier A."/>
            <person name="Kalinowski J."/>
            <person name="Ruckert C."/>
        </authorList>
    </citation>
    <scope>NUCLEOTIDE SEQUENCE</scope>
    <source>
        <strain evidence="2">CGMCC 1.15082</strain>
    </source>
</reference>
<gene>
    <name evidence="2" type="ORF">GCM10011491_27330</name>
</gene>
<dbReference type="Pfam" id="PF13521">
    <property type="entry name" value="AAA_28"/>
    <property type="match status" value="1"/>
</dbReference>
<reference evidence="2" key="2">
    <citation type="submission" date="2020-09" db="EMBL/GenBank/DDBJ databases">
        <authorList>
            <person name="Sun Q."/>
            <person name="Zhou Y."/>
        </authorList>
    </citation>
    <scope>NUCLEOTIDE SEQUENCE</scope>
    <source>
        <strain evidence="2">CGMCC 1.15082</strain>
    </source>
</reference>
<dbReference type="Gene3D" id="3.40.50.300">
    <property type="entry name" value="P-loop containing nucleotide triphosphate hydrolases"/>
    <property type="match status" value="1"/>
</dbReference>
<dbReference type="Proteomes" id="UP000646478">
    <property type="component" value="Unassembled WGS sequence"/>
</dbReference>
<sequence length="185" mass="20426">MSNDTDRFFVLTGGPGSGKTTLIAALREAGYGSSVEAGRGIIQQQMAISGPALPWKNPALFAETMLVWEMRSHEIAQAEDGIIFFDRGVPDIAGYLQLEGLPVPDHVARAAELLRYNATVFVLPPWPEIFTQDAERRQDLDEARRTFEAVSAAYERFGYQLVTVPCAPVEARRRFVLEKLGAVTV</sequence>